<evidence type="ECO:0000313" key="3">
    <source>
        <dbReference type="Proteomes" id="UP000029736"/>
    </source>
</evidence>
<dbReference type="Proteomes" id="UP000029736">
    <property type="component" value="Unassembled WGS sequence"/>
</dbReference>
<comment type="caution">
    <text evidence="2">The sequence shown here is derived from an EMBL/GenBank/DDBJ whole genome shotgun (WGS) entry which is preliminary data.</text>
</comment>
<dbReference type="NCBIfam" id="TIGR04131">
    <property type="entry name" value="Bac_Flav_CTERM"/>
    <property type="match status" value="1"/>
</dbReference>
<keyword evidence="3" id="KW-1185">Reference proteome</keyword>
<protein>
    <recommendedName>
        <fullName evidence="4">Ig-like domain-containing protein</fullName>
    </recommendedName>
</protein>
<feature type="transmembrane region" description="Helical" evidence="1">
    <location>
        <begin position="7"/>
        <end position="25"/>
    </location>
</feature>
<organism evidence="2 3">
    <name type="scientific">Phaeodactylibacter xiamenensis</name>
    <dbReference type="NCBI Taxonomy" id="1524460"/>
    <lineage>
        <taxon>Bacteria</taxon>
        <taxon>Pseudomonadati</taxon>
        <taxon>Bacteroidota</taxon>
        <taxon>Saprospiria</taxon>
        <taxon>Saprospirales</taxon>
        <taxon>Haliscomenobacteraceae</taxon>
        <taxon>Phaeodactylibacter</taxon>
    </lineage>
</organism>
<dbReference type="Pfam" id="PF13585">
    <property type="entry name" value="CHU_C"/>
    <property type="match status" value="1"/>
</dbReference>
<sequence>MKDYDFYLLKCYCAVALLLCVPVILPAQPIMLSDCGQPYVDPQDGNNTMTAQNRDTLRYTTYFVETQQQQSYIVDVNAFGGQQVDRVEVQAIMPDSSLKSLGSLAFGNCVGCLNGFALIDNDSLIVSEVSDVNTMDMWLQALGQPPFALPGNLQTLSGVGRISGTAPFCAIGLQVQYSVYSDPNNASTEFSTYIHCPQPVSDCSFNPVGIPDCNANAIYFFAGVPEGCFADDATMEWTDAAGNVVGNGLITNHPFEGNQGWYYFTAVDDCCTVRDSFLVTDPEFADAGPDESLCNGTDFSLAGTGGQGHFWTLPDGTSTTDSVYQTAALNPDNEGAYILHAFNEEGCEDLDTMNLQILLPPTPEVSASAACLGDTVFLLTQNDSLFQSLQWVNPYQVPVPFSFVTDFEVTDIGEYSLTATDLNGCSITVPLFVTANPLPEPELIIEETCDTAFAYFYPPELSFEWPGGSGNELATATGGIYAVTVTDSLGCALDWQVDIPEPDGPEVQLFIEQPVCPGELGEVEIELHSTERQAIFSIDGGENYTLSQRFKDLGYGDYLLVIRDLFDCVQEFPITIIRPDTLGVSLDYEPIEVRPTTPISLTANTIGDVQRLQWVPDDIDTGQPTTDFIATRNLDIRVIVEDGRGCLASAALPLTVVLGDVYGPTAFSPNGDGINDRLILYSDGGSGEIVERFQVYDRWGGLLFEEEEVPLNDQSYGWDGNRLGEPMNTGTYAYYGIVRYPNGFRRIVEGEVHLIR</sequence>
<evidence type="ECO:0000313" key="2">
    <source>
        <dbReference type="EMBL" id="KGE88315.1"/>
    </source>
</evidence>
<dbReference type="InterPro" id="IPR026341">
    <property type="entry name" value="T9SS_type_B"/>
</dbReference>
<gene>
    <name evidence="2" type="ORF">IX84_08905</name>
</gene>
<evidence type="ECO:0000256" key="1">
    <source>
        <dbReference type="SAM" id="Phobius"/>
    </source>
</evidence>
<dbReference type="AlphaFoldDB" id="A0A098S895"/>
<dbReference type="EMBL" id="JPOS01000019">
    <property type="protein sequence ID" value="KGE88315.1"/>
    <property type="molecule type" value="Genomic_DNA"/>
</dbReference>
<accession>A0A098S895</accession>
<reference evidence="2 3" key="1">
    <citation type="journal article" date="2014" name="Int. J. Syst. Evol. Microbiol.">
        <title>Phaeodactylibacter xiamenensis gen. nov., sp. nov., a member of the family Saprospiraceae isolated from the marine alga Phaeodactylum tricornutum.</title>
        <authorList>
            <person name="Chen Z.Jr."/>
            <person name="Lei X."/>
            <person name="Lai Q."/>
            <person name="Li Y."/>
            <person name="Zhang B."/>
            <person name="Zhang J."/>
            <person name="Zhang H."/>
            <person name="Yang L."/>
            <person name="Zheng W."/>
            <person name="Tian Y."/>
            <person name="Yu Z."/>
            <person name="Xu H.Jr."/>
            <person name="Zheng T."/>
        </authorList>
    </citation>
    <scope>NUCLEOTIDE SEQUENCE [LARGE SCALE GENOMIC DNA]</scope>
    <source>
        <strain evidence="2 3">KD52</strain>
    </source>
</reference>
<keyword evidence="1" id="KW-1133">Transmembrane helix</keyword>
<dbReference type="OrthoDB" id="1489185at2"/>
<proteinExistence type="predicted"/>
<dbReference type="STRING" id="1524460.IX84_08905"/>
<keyword evidence="1" id="KW-0812">Transmembrane</keyword>
<name>A0A098S895_9BACT</name>
<dbReference type="RefSeq" id="WP_044218840.1">
    <property type="nucleotide sequence ID" value="NZ_JBKAGJ010000017.1"/>
</dbReference>
<keyword evidence="1" id="KW-0472">Membrane</keyword>
<evidence type="ECO:0008006" key="4">
    <source>
        <dbReference type="Google" id="ProtNLM"/>
    </source>
</evidence>